<dbReference type="GO" id="GO:0043190">
    <property type="term" value="C:ATP-binding cassette (ABC) transporter complex"/>
    <property type="evidence" value="ECO:0007669"/>
    <property type="project" value="TreeGrafter"/>
</dbReference>
<dbReference type="GO" id="GO:0016887">
    <property type="term" value="F:ATP hydrolysis activity"/>
    <property type="evidence" value="ECO:0007669"/>
    <property type="project" value="InterPro"/>
</dbReference>
<dbReference type="OrthoDB" id="9789994at2"/>
<dbReference type="AlphaFoldDB" id="A0A430B1V4"/>
<evidence type="ECO:0000256" key="2">
    <source>
        <dbReference type="ARBA" id="ARBA00005417"/>
    </source>
</evidence>
<comment type="subcellular location">
    <subcellularLocation>
        <location evidence="1">Cell membrane</location>
        <topology evidence="1">Peripheral membrane protein</topology>
    </subcellularLocation>
</comment>
<dbReference type="SMART" id="SM00382">
    <property type="entry name" value="AAA"/>
    <property type="match status" value="1"/>
</dbReference>
<accession>A0A430B1V4</accession>
<protein>
    <submittedName>
        <fullName evidence="10">Molybdenum ABC transporter ATP-binding protein</fullName>
    </submittedName>
</protein>
<dbReference type="InterPro" id="IPR050095">
    <property type="entry name" value="ECF_ABC_transporter_ATP-bd"/>
</dbReference>
<dbReference type="RefSeq" id="WP_126807201.1">
    <property type="nucleotide sequence ID" value="NZ_NGKA01000003.1"/>
</dbReference>
<evidence type="ECO:0000256" key="5">
    <source>
        <dbReference type="ARBA" id="ARBA00022741"/>
    </source>
</evidence>
<dbReference type="SUPFAM" id="SSF52540">
    <property type="entry name" value="P-loop containing nucleoside triphosphate hydrolases"/>
    <property type="match status" value="1"/>
</dbReference>
<dbReference type="InterPro" id="IPR015856">
    <property type="entry name" value="ABC_transpr_CbiO/EcfA_su"/>
</dbReference>
<dbReference type="InterPro" id="IPR017871">
    <property type="entry name" value="ABC_transporter-like_CS"/>
</dbReference>
<evidence type="ECO:0000256" key="7">
    <source>
        <dbReference type="ARBA" id="ARBA00022967"/>
    </source>
</evidence>
<evidence type="ECO:0000256" key="6">
    <source>
        <dbReference type="ARBA" id="ARBA00022840"/>
    </source>
</evidence>
<evidence type="ECO:0000256" key="8">
    <source>
        <dbReference type="ARBA" id="ARBA00023136"/>
    </source>
</evidence>
<dbReference type="GO" id="GO:0005524">
    <property type="term" value="F:ATP binding"/>
    <property type="evidence" value="ECO:0007669"/>
    <property type="project" value="UniProtKB-KW"/>
</dbReference>
<dbReference type="InterPro" id="IPR003593">
    <property type="entry name" value="AAA+_ATPase"/>
</dbReference>
<dbReference type="InterPro" id="IPR027417">
    <property type="entry name" value="P-loop_NTPase"/>
</dbReference>
<dbReference type="Gene3D" id="3.40.50.300">
    <property type="entry name" value="P-loop containing nucleotide triphosphate hydrolases"/>
    <property type="match status" value="1"/>
</dbReference>
<proteinExistence type="inferred from homology"/>
<evidence type="ECO:0000256" key="3">
    <source>
        <dbReference type="ARBA" id="ARBA00022448"/>
    </source>
</evidence>
<dbReference type="PROSITE" id="PS50893">
    <property type="entry name" value="ABC_TRANSPORTER_2"/>
    <property type="match status" value="1"/>
</dbReference>
<name>A0A430B1V4_9ENTE</name>
<dbReference type="InterPro" id="IPR003439">
    <property type="entry name" value="ABC_transporter-like_ATP-bd"/>
</dbReference>
<evidence type="ECO:0000313" key="10">
    <source>
        <dbReference type="EMBL" id="RSU14300.1"/>
    </source>
</evidence>
<evidence type="ECO:0000259" key="9">
    <source>
        <dbReference type="PROSITE" id="PS50893"/>
    </source>
</evidence>
<evidence type="ECO:0000313" key="11">
    <source>
        <dbReference type="Proteomes" id="UP000287605"/>
    </source>
</evidence>
<feature type="domain" description="ABC transporter" evidence="9">
    <location>
        <begin position="2"/>
        <end position="241"/>
    </location>
</feature>
<dbReference type="GO" id="GO:0042626">
    <property type="term" value="F:ATPase-coupled transmembrane transporter activity"/>
    <property type="evidence" value="ECO:0007669"/>
    <property type="project" value="TreeGrafter"/>
</dbReference>
<keyword evidence="11" id="KW-1185">Reference proteome</keyword>
<dbReference type="Pfam" id="PF00005">
    <property type="entry name" value="ABC_tran"/>
    <property type="match status" value="1"/>
</dbReference>
<evidence type="ECO:0000256" key="1">
    <source>
        <dbReference type="ARBA" id="ARBA00004202"/>
    </source>
</evidence>
<dbReference type="EMBL" id="NGKA01000003">
    <property type="protein sequence ID" value="RSU14300.1"/>
    <property type="molecule type" value="Genomic_DNA"/>
</dbReference>
<comment type="caution">
    <text evidence="10">The sequence shown here is derived from an EMBL/GenBank/DDBJ whole genome shotgun (WGS) entry which is preliminary data.</text>
</comment>
<organism evidence="10 11">
    <name type="scientific">Vagococcus elongatus</name>
    <dbReference type="NCBI Taxonomy" id="180344"/>
    <lineage>
        <taxon>Bacteria</taxon>
        <taxon>Bacillati</taxon>
        <taxon>Bacillota</taxon>
        <taxon>Bacilli</taxon>
        <taxon>Lactobacillales</taxon>
        <taxon>Enterococcaceae</taxon>
        <taxon>Vagococcus</taxon>
    </lineage>
</organism>
<comment type="similarity">
    <text evidence="2">Belongs to the ABC transporter superfamily.</text>
</comment>
<evidence type="ECO:0000256" key="4">
    <source>
        <dbReference type="ARBA" id="ARBA00022475"/>
    </source>
</evidence>
<keyword evidence="7" id="KW-1278">Translocase</keyword>
<dbReference type="PROSITE" id="PS00211">
    <property type="entry name" value="ABC_TRANSPORTER_1"/>
    <property type="match status" value="1"/>
</dbReference>
<gene>
    <name evidence="10" type="ORF">CBF29_03085</name>
</gene>
<keyword evidence="4" id="KW-1003">Cell membrane</keyword>
<keyword evidence="3" id="KW-0813">Transport</keyword>
<reference evidence="10 11" key="1">
    <citation type="submission" date="2017-05" db="EMBL/GenBank/DDBJ databases">
        <title>Vagococcus spp. assemblies.</title>
        <authorList>
            <person name="Gulvik C.A."/>
        </authorList>
    </citation>
    <scope>NUCLEOTIDE SEQUENCE [LARGE SCALE GENOMIC DNA]</scope>
    <source>
        <strain evidence="10 11">CCUG 51432</strain>
    </source>
</reference>
<sequence>MFEFKGVSFEREDALILKEIDWQMKKGEHWAILGLNGSGKTTLLKMLNGYLWPSKGELTVLGHRFGKTSIPELRKNIGWISSDLQEQLRAHDIAEDIVLSGKFASIGVWVPTTSGEKNKAKQTLIECGGEHLIGKKYGILSQGEQQLVLIARALMANPSLLVFDEPCNGLDLFARDALLKRIDTIGQKKSDIGLIFVTHYIEEIPEAFDNVLLLKEGEIFAKGKRDDMFQPELLSQFYDEKVNVVELAPNRITITLE</sequence>
<keyword evidence="8" id="KW-0472">Membrane</keyword>
<dbReference type="PANTHER" id="PTHR43553:SF3">
    <property type="entry name" value="ABC TRANSPORTER ATP-BINDING PROTEIN MODF"/>
    <property type="match status" value="1"/>
</dbReference>
<dbReference type="PANTHER" id="PTHR43553">
    <property type="entry name" value="HEAVY METAL TRANSPORTER"/>
    <property type="match status" value="1"/>
</dbReference>
<dbReference type="CDD" id="cd03225">
    <property type="entry name" value="ABC_cobalt_CbiO_domain1"/>
    <property type="match status" value="1"/>
</dbReference>
<keyword evidence="6 10" id="KW-0067">ATP-binding</keyword>
<keyword evidence="5" id="KW-0547">Nucleotide-binding</keyword>
<dbReference type="Proteomes" id="UP000287605">
    <property type="component" value="Unassembled WGS sequence"/>
</dbReference>